<dbReference type="AlphaFoldDB" id="A0A7W3ZPQ2"/>
<reference evidence="2" key="1">
    <citation type="submission" date="2020-05" db="EMBL/GenBank/DDBJ databases">
        <title>Classification of alakaliphilic streptomycetes isolated from an alkaline soil next to Lonar Crater, India and a proposal for the recognition of Streptomyces alkaliterrae sp. nov.</title>
        <authorList>
            <person name="Golinska P."/>
        </authorList>
    </citation>
    <scope>NUCLEOTIDE SEQUENCE [LARGE SCALE GENOMIC DNA]</scope>
    <source>
        <strain evidence="2">OF3</strain>
    </source>
</reference>
<dbReference type="RefSeq" id="WP_181355194.1">
    <property type="nucleotide sequence ID" value="NZ_JABJWZ010000265.1"/>
</dbReference>
<comment type="caution">
    <text evidence="1">The sequence shown here is derived from an EMBL/GenBank/DDBJ whole genome shotgun (WGS) entry which is preliminary data.</text>
</comment>
<evidence type="ECO:0000313" key="1">
    <source>
        <dbReference type="EMBL" id="MBB1255911.1"/>
    </source>
</evidence>
<accession>A0A7W3ZPQ2</accession>
<evidence type="ECO:0000313" key="2">
    <source>
        <dbReference type="Proteomes" id="UP000525686"/>
    </source>
</evidence>
<sequence length="212" mass="24184">MRSRWEREEFLGAAEEARSTYRDAGMDVIRGEDGQVRDSFERPWVDIAWWVYYGAWQACQRGNDWGLVIGGLRKGDVRDPDAAGIDDVLRANFPTMDETTRNLGQGAVLDSRNWSILVNDAWLLAGVHAQAPFYLASPRSEQNIVAADGRLRVFGRELAGLKSFSYAFESKRRRPELGEVAVPGGRQRADFLTYQKYADSYQAGRRWRDLMR</sequence>
<protein>
    <submittedName>
        <fullName evidence="1">Uncharacterized protein</fullName>
    </submittedName>
</protein>
<dbReference type="EMBL" id="JABJWZ010000265">
    <property type="protein sequence ID" value="MBB1255911.1"/>
    <property type="molecule type" value="Genomic_DNA"/>
</dbReference>
<organism evidence="1 2">
    <name type="scientific">Streptomyces alkaliterrae</name>
    <dbReference type="NCBI Taxonomy" id="2213162"/>
    <lineage>
        <taxon>Bacteria</taxon>
        <taxon>Bacillati</taxon>
        <taxon>Actinomycetota</taxon>
        <taxon>Actinomycetes</taxon>
        <taxon>Kitasatosporales</taxon>
        <taxon>Streptomycetaceae</taxon>
        <taxon>Streptomyces</taxon>
    </lineage>
</organism>
<name>A0A7W3ZPQ2_9ACTN</name>
<gene>
    <name evidence="1" type="ORF">H3146_21485</name>
</gene>
<proteinExistence type="predicted"/>
<dbReference type="Proteomes" id="UP000525686">
    <property type="component" value="Unassembled WGS sequence"/>
</dbReference>